<keyword evidence="12" id="KW-1185">Reference proteome</keyword>
<evidence type="ECO:0000259" key="10">
    <source>
        <dbReference type="PROSITE" id="PS50893"/>
    </source>
</evidence>
<gene>
    <name evidence="11" type="primary">rbsA</name>
    <name evidence="11" type="ORF">SULPSESMR1_04520</name>
</gene>
<keyword evidence="11" id="KW-0378">Hydrolase</keyword>
<dbReference type="GO" id="GO:0005524">
    <property type="term" value="F:ATP binding"/>
    <property type="evidence" value="ECO:0007669"/>
    <property type="project" value="UniProtKB-KW"/>
</dbReference>
<evidence type="ECO:0000256" key="5">
    <source>
        <dbReference type="ARBA" id="ARBA00022737"/>
    </source>
</evidence>
<comment type="subcellular location">
    <subcellularLocation>
        <location evidence="1">Cell membrane</location>
        <topology evidence="1">Peripheral membrane protein</topology>
    </subcellularLocation>
</comment>
<dbReference type="SMART" id="SM00382">
    <property type="entry name" value="AAA"/>
    <property type="match status" value="1"/>
</dbReference>
<evidence type="ECO:0000256" key="9">
    <source>
        <dbReference type="ARBA" id="ARBA00023136"/>
    </source>
</evidence>
<dbReference type="Pfam" id="PF00005">
    <property type="entry name" value="ABC_tran"/>
    <property type="match status" value="2"/>
</dbReference>
<name>A0A221K8D1_9RHOB</name>
<evidence type="ECO:0000256" key="7">
    <source>
        <dbReference type="ARBA" id="ARBA00022840"/>
    </source>
</evidence>
<organism evidence="11 12">
    <name type="scientific">Pseudosulfitobacter pseudonitzschiae</name>
    <dbReference type="NCBI Taxonomy" id="1402135"/>
    <lineage>
        <taxon>Bacteria</taxon>
        <taxon>Pseudomonadati</taxon>
        <taxon>Pseudomonadota</taxon>
        <taxon>Alphaproteobacteria</taxon>
        <taxon>Rhodobacterales</taxon>
        <taxon>Roseobacteraceae</taxon>
        <taxon>Pseudosulfitobacter</taxon>
    </lineage>
</organism>
<dbReference type="PROSITE" id="PS50893">
    <property type="entry name" value="ABC_TRANSPORTER_2"/>
    <property type="match status" value="2"/>
</dbReference>
<keyword evidence="5" id="KW-0677">Repeat</keyword>
<keyword evidence="4" id="KW-0762">Sugar transport</keyword>
<keyword evidence="6" id="KW-0547">Nucleotide-binding</keyword>
<evidence type="ECO:0000256" key="1">
    <source>
        <dbReference type="ARBA" id="ARBA00004202"/>
    </source>
</evidence>
<dbReference type="RefSeq" id="WP_205387947.1">
    <property type="nucleotide sequence ID" value="NZ_CP022418.1"/>
</dbReference>
<keyword evidence="2" id="KW-0813">Transport</keyword>
<keyword evidence="8" id="KW-1278">Translocase</keyword>
<dbReference type="PANTHER" id="PTHR43790">
    <property type="entry name" value="CARBOHYDRATE TRANSPORT ATP-BINDING PROTEIN MG119-RELATED"/>
    <property type="match status" value="1"/>
</dbReference>
<dbReference type="SUPFAM" id="SSF52540">
    <property type="entry name" value="P-loop containing nucleoside triphosphate hydrolases"/>
    <property type="match status" value="2"/>
</dbReference>
<evidence type="ECO:0000256" key="6">
    <source>
        <dbReference type="ARBA" id="ARBA00022741"/>
    </source>
</evidence>
<geneLocation type="plasmid" evidence="11 12">
    <name>pSMR1-3</name>
</geneLocation>
<keyword evidence="11" id="KW-0614">Plasmid</keyword>
<evidence type="ECO:0000256" key="2">
    <source>
        <dbReference type="ARBA" id="ARBA00022448"/>
    </source>
</evidence>
<dbReference type="EMBL" id="CP022418">
    <property type="protein sequence ID" value="ASM75239.1"/>
    <property type="molecule type" value="Genomic_DNA"/>
</dbReference>
<dbReference type="InterPro" id="IPR003593">
    <property type="entry name" value="AAA+_ATPase"/>
</dbReference>
<dbReference type="CDD" id="cd03215">
    <property type="entry name" value="ABC_Carb_Monos_II"/>
    <property type="match status" value="1"/>
</dbReference>
<dbReference type="EC" id="3.6.3.17" evidence="11"/>
<dbReference type="PANTHER" id="PTHR43790:SF4">
    <property type="entry name" value="GUANOSINE IMPORT ATP-BINDING PROTEIN NUPO"/>
    <property type="match status" value="1"/>
</dbReference>
<evidence type="ECO:0000256" key="8">
    <source>
        <dbReference type="ARBA" id="ARBA00022967"/>
    </source>
</evidence>
<dbReference type="InterPro" id="IPR017871">
    <property type="entry name" value="ABC_transporter-like_CS"/>
</dbReference>
<keyword evidence="3" id="KW-1003">Cell membrane</keyword>
<dbReference type="AlphaFoldDB" id="A0A221K8D1"/>
<dbReference type="InterPro" id="IPR050107">
    <property type="entry name" value="ABC_carbohydrate_import_ATPase"/>
</dbReference>
<dbReference type="InterPro" id="IPR027417">
    <property type="entry name" value="P-loop_NTPase"/>
</dbReference>
<keyword evidence="9" id="KW-0472">Membrane</keyword>
<dbReference type="InterPro" id="IPR003439">
    <property type="entry name" value="ABC_transporter-like_ATP-bd"/>
</dbReference>
<feature type="domain" description="ABC transporter" evidence="10">
    <location>
        <begin position="6"/>
        <end position="242"/>
    </location>
</feature>
<proteinExistence type="predicted"/>
<protein>
    <submittedName>
        <fullName evidence="11">Ribose import ATP-binding protein RbsA</fullName>
        <ecNumber evidence="11">3.6.3.17</ecNumber>
    </submittedName>
</protein>
<dbReference type="Gene3D" id="3.40.50.300">
    <property type="entry name" value="P-loop containing nucleotide triphosphate hydrolases"/>
    <property type="match status" value="2"/>
</dbReference>
<dbReference type="GO" id="GO:0016887">
    <property type="term" value="F:ATP hydrolysis activity"/>
    <property type="evidence" value="ECO:0007669"/>
    <property type="project" value="InterPro"/>
</dbReference>
<dbReference type="Proteomes" id="UP000199754">
    <property type="component" value="Plasmid pSMR1-3"/>
</dbReference>
<feature type="domain" description="ABC transporter" evidence="10">
    <location>
        <begin position="259"/>
        <end position="502"/>
    </location>
</feature>
<dbReference type="CDD" id="cd03216">
    <property type="entry name" value="ABC_Carb_Monos_I"/>
    <property type="match status" value="1"/>
</dbReference>
<dbReference type="FunFam" id="3.40.50.300:FF:000127">
    <property type="entry name" value="Ribose import ATP-binding protein RbsA"/>
    <property type="match status" value="1"/>
</dbReference>
<evidence type="ECO:0000313" key="12">
    <source>
        <dbReference type="Proteomes" id="UP000199754"/>
    </source>
</evidence>
<dbReference type="PROSITE" id="PS00211">
    <property type="entry name" value="ABC_TRANSPORTER_1"/>
    <property type="match status" value="1"/>
</dbReference>
<dbReference type="KEGG" id="spse:SULPSESMR1_04520"/>
<sequence>MMDPFLSARKIVKQFPGVMANDHVDFDVERGEIHALLGENGAGKSTLMQILYGLYSRDSGEILVDGSPVELATPAESIQAGIGMIHQEFMLVRKFSVTENIILGLKDDDHGGHLDLATASARISKLSASYGLQVDPNEIIEHLPVGVQQRVEILKLLYRKATMLILDEPTAVLTPQETKAFFKVLRKLAAQGHAVVIVTHKLHEIMEISDQVTIMRDGQVVTSVATRDSSEAELARLMVGRDVELGTDRATQVLGAPVLDIANLTVKDERGYTAVHDLSLVLHAGEIVGLAGVDGNGQSELAQALMNLRPVQSGQVTLLGRDITHASPAAHIAARLAYVPADRRHVGTVAELPITMNAVLGDQGSYTGRLGLLDFDRIRDFTKTLMKRFDVRPDNPDYSAGKLSGGNLQKVQMGRAISADPVAMIVEQPTRGLDVGAIEAVWGEILAQRDAGKAVLLISAELQEILNLADRIAVIYEGRIVGILSADQAEISQIGLMMTGSYHTTENGAHHVTA</sequence>
<evidence type="ECO:0000313" key="11">
    <source>
        <dbReference type="EMBL" id="ASM75239.1"/>
    </source>
</evidence>
<keyword evidence="7 11" id="KW-0067">ATP-binding</keyword>
<evidence type="ECO:0000256" key="4">
    <source>
        <dbReference type="ARBA" id="ARBA00022597"/>
    </source>
</evidence>
<reference evidence="11 12" key="1">
    <citation type="submission" date="2017-07" db="EMBL/GenBank/DDBJ databases">
        <title>Genome Sequence of Sulfitobacter pseudonitzschiae Strain SMR1 Isolated from a culture of the Diatom Skeletonema marinoi.</title>
        <authorList>
            <person name="Topel M."/>
            <person name="Pinder M.I.M."/>
            <person name="Johansson O.N."/>
            <person name="Kourtchenko O."/>
            <person name="Godhe A."/>
            <person name="Clarke A.K."/>
        </authorList>
    </citation>
    <scope>NUCLEOTIDE SEQUENCE [LARGE SCALE GENOMIC DNA]</scope>
    <source>
        <strain evidence="11 12">SMR1</strain>
        <plasmid evidence="11 12">pSMR1-3</plasmid>
    </source>
</reference>
<accession>A0A221K8D1</accession>
<evidence type="ECO:0000256" key="3">
    <source>
        <dbReference type="ARBA" id="ARBA00022475"/>
    </source>
</evidence>
<dbReference type="GO" id="GO:0005886">
    <property type="term" value="C:plasma membrane"/>
    <property type="evidence" value="ECO:0007669"/>
    <property type="project" value="UniProtKB-SubCell"/>
</dbReference>